<protein>
    <recommendedName>
        <fullName evidence="4">Tyrosine-protein kinase PtkA</fullName>
    </recommendedName>
    <alternativeName>
        <fullName evidence="5">Protein tyrosine kinase A</fullName>
    </alternativeName>
</protein>
<dbReference type="SUPFAM" id="SSF56784">
    <property type="entry name" value="HAD-like"/>
    <property type="match status" value="1"/>
</dbReference>
<evidence type="ECO:0000256" key="2">
    <source>
        <dbReference type="ARBA" id="ARBA00023137"/>
    </source>
</evidence>
<dbReference type="eggNOG" id="COG0546">
    <property type="taxonomic scope" value="Bacteria"/>
</dbReference>
<dbReference type="InterPro" id="IPR023214">
    <property type="entry name" value="HAD_sf"/>
</dbReference>
<dbReference type="STRING" id="471855.Shel_14830"/>
<dbReference type="Pfam" id="PF13419">
    <property type="entry name" value="HAD_2"/>
    <property type="match status" value="1"/>
</dbReference>
<dbReference type="PANTHER" id="PTHR43434:SF1">
    <property type="entry name" value="PHOSPHOGLYCOLATE PHOSPHATASE"/>
    <property type="match status" value="1"/>
</dbReference>
<dbReference type="NCBIfam" id="TIGR01509">
    <property type="entry name" value="HAD-SF-IA-v3"/>
    <property type="match status" value="1"/>
</dbReference>
<dbReference type="GO" id="GO:0005829">
    <property type="term" value="C:cytosol"/>
    <property type="evidence" value="ECO:0007669"/>
    <property type="project" value="TreeGrafter"/>
</dbReference>
<dbReference type="SFLD" id="SFLDG01135">
    <property type="entry name" value="C1.5.6:_HAD__Beta-PGM__Phospha"/>
    <property type="match status" value="1"/>
</dbReference>
<dbReference type="GO" id="GO:0006281">
    <property type="term" value="P:DNA repair"/>
    <property type="evidence" value="ECO:0007669"/>
    <property type="project" value="TreeGrafter"/>
</dbReference>
<organism evidence="6 7">
    <name type="scientific">Slackia heliotrinireducens (strain ATCC 29202 / DSM 20476 / NCTC 11029 / RHS 1)</name>
    <name type="common">Peptococcus heliotrinreducens</name>
    <dbReference type="NCBI Taxonomy" id="471855"/>
    <lineage>
        <taxon>Bacteria</taxon>
        <taxon>Bacillati</taxon>
        <taxon>Actinomycetota</taxon>
        <taxon>Coriobacteriia</taxon>
        <taxon>Eggerthellales</taxon>
        <taxon>Eggerthellaceae</taxon>
        <taxon>Slackia</taxon>
    </lineage>
</organism>
<evidence type="ECO:0000313" key="7">
    <source>
        <dbReference type="Proteomes" id="UP000002026"/>
    </source>
</evidence>
<dbReference type="KEGG" id="shi:Shel_14830"/>
<gene>
    <name evidence="6" type="ordered locus">Shel_14830</name>
</gene>
<dbReference type="NCBIfam" id="TIGR01549">
    <property type="entry name" value="HAD-SF-IA-v1"/>
    <property type="match status" value="1"/>
</dbReference>
<evidence type="ECO:0000256" key="1">
    <source>
        <dbReference type="ARBA" id="ARBA00006171"/>
    </source>
</evidence>
<dbReference type="InterPro" id="IPR036412">
    <property type="entry name" value="HAD-like_sf"/>
</dbReference>
<keyword evidence="2" id="KW-0418">Kinase</keyword>
<dbReference type="SFLD" id="SFLDS00003">
    <property type="entry name" value="Haloacid_Dehalogenase"/>
    <property type="match status" value="1"/>
</dbReference>
<dbReference type="SFLD" id="SFLDG01129">
    <property type="entry name" value="C1.5:_HAD__Beta-PGM__Phosphata"/>
    <property type="match status" value="1"/>
</dbReference>
<dbReference type="InterPro" id="IPR050155">
    <property type="entry name" value="HAD-like_hydrolase_sf"/>
</dbReference>
<dbReference type="GO" id="GO:0008967">
    <property type="term" value="F:phosphoglycolate phosphatase activity"/>
    <property type="evidence" value="ECO:0007669"/>
    <property type="project" value="TreeGrafter"/>
</dbReference>
<evidence type="ECO:0000256" key="4">
    <source>
        <dbReference type="ARBA" id="ARBA00069527"/>
    </source>
</evidence>
<evidence type="ECO:0000313" key="6">
    <source>
        <dbReference type="EMBL" id="ACV22503.1"/>
    </source>
</evidence>
<dbReference type="FunFam" id="3.40.50.1000:FF:000022">
    <property type="entry name" value="Phosphoglycolate phosphatase"/>
    <property type="match status" value="1"/>
</dbReference>
<dbReference type="InterPro" id="IPR041492">
    <property type="entry name" value="HAD_2"/>
</dbReference>
<evidence type="ECO:0000256" key="5">
    <source>
        <dbReference type="ARBA" id="ARBA00080335"/>
    </source>
</evidence>
<proteinExistence type="inferred from homology"/>
<dbReference type="RefSeq" id="WP_012798605.1">
    <property type="nucleotide sequence ID" value="NC_013165.1"/>
</dbReference>
<dbReference type="EMBL" id="CP001684">
    <property type="protein sequence ID" value="ACV22503.1"/>
    <property type="molecule type" value="Genomic_DNA"/>
</dbReference>
<reference evidence="6 7" key="1">
    <citation type="journal article" date="2009" name="Stand. Genomic Sci.">
        <title>Complete genome sequence of Slackia heliotrinireducens type strain (RHS 1).</title>
        <authorList>
            <person name="Pukall R."/>
            <person name="Lapidus A."/>
            <person name="Nolan M."/>
            <person name="Copeland A."/>
            <person name="Glavina Del Rio T."/>
            <person name="Lucas S."/>
            <person name="Chen F."/>
            <person name="Tice H."/>
            <person name="Cheng J.F."/>
            <person name="Chertkov O."/>
            <person name="Bruce D."/>
            <person name="Goodwin L."/>
            <person name="Kuske C."/>
            <person name="Brettin T."/>
            <person name="Detter J.C."/>
            <person name="Han C."/>
            <person name="Pitluck S."/>
            <person name="Pati A."/>
            <person name="Mavrommatis K."/>
            <person name="Ivanova N."/>
            <person name="Ovchinnikova G."/>
            <person name="Chen A."/>
            <person name="Palaniappan K."/>
            <person name="Schneider S."/>
            <person name="Rohde M."/>
            <person name="Chain P."/>
            <person name="D'haeseleer P."/>
            <person name="Goker M."/>
            <person name="Bristow J."/>
            <person name="Eisen J.A."/>
            <person name="Markowitz V."/>
            <person name="Kyrpides N.C."/>
            <person name="Klenk H.P."/>
            <person name="Hugenholtz P."/>
        </authorList>
    </citation>
    <scope>NUCLEOTIDE SEQUENCE [LARGE SCALE GENOMIC DNA]</scope>
    <source>
        <strain evidence="7">ATCC 29202 / DSM 20476 / NCTC 11029 / RHS 1</strain>
    </source>
</reference>
<dbReference type="PRINTS" id="PR00413">
    <property type="entry name" value="HADHALOGNASE"/>
</dbReference>
<dbReference type="Gene3D" id="1.10.150.240">
    <property type="entry name" value="Putative phosphatase, domain 2"/>
    <property type="match status" value="1"/>
</dbReference>
<dbReference type="Proteomes" id="UP000002026">
    <property type="component" value="Chromosome"/>
</dbReference>
<keyword evidence="2" id="KW-0808">Transferase</keyword>
<comment type="similarity">
    <text evidence="1">Belongs to the HAD-like hydrolase superfamily. CbbY/CbbZ/Gph/YieH family.</text>
</comment>
<dbReference type="InterPro" id="IPR006439">
    <property type="entry name" value="HAD-SF_hydro_IA"/>
</dbReference>
<name>C7N6G8_SLAHD</name>
<dbReference type="HOGENOM" id="CLU_045011_19_3_11"/>
<evidence type="ECO:0000256" key="3">
    <source>
        <dbReference type="ARBA" id="ARBA00050405"/>
    </source>
</evidence>
<keyword evidence="7" id="KW-1185">Reference proteome</keyword>
<accession>C7N6G8</accession>
<comment type="catalytic activity">
    <reaction evidence="3">
        <text>L-tyrosyl-[protein] + ATP = O-phospho-L-tyrosyl-[protein] + ADP + H(+)</text>
        <dbReference type="Rhea" id="RHEA:10596"/>
        <dbReference type="Rhea" id="RHEA-COMP:10136"/>
        <dbReference type="Rhea" id="RHEA-COMP:20101"/>
        <dbReference type="ChEBI" id="CHEBI:15378"/>
        <dbReference type="ChEBI" id="CHEBI:30616"/>
        <dbReference type="ChEBI" id="CHEBI:46858"/>
        <dbReference type="ChEBI" id="CHEBI:61978"/>
        <dbReference type="ChEBI" id="CHEBI:456216"/>
    </reaction>
    <physiologicalReaction direction="left-to-right" evidence="3">
        <dbReference type="Rhea" id="RHEA:10597"/>
    </physiologicalReaction>
</comment>
<dbReference type="Gene3D" id="3.40.50.1000">
    <property type="entry name" value="HAD superfamily/HAD-like"/>
    <property type="match status" value="1"/>
</dbReference>
<sequence>MILKAALFDNDGTLVDSEELILSSFRYATKSVLGEALPDEVLRRKVGQPLRTQMADFTPDVDKREELFRVYQEFNAREHDRMIRLFPDVANTLGTMLQRGLRLGVVTSKLSENCLQNLSHLGIDGYFECIVAPDNCPLHKPDPGPVLEGAKLLGARPEQCVYVGDSPYDIAAGRDAGCTTIAVTYGVFSREDLKPERPDYFCDSFAELLSVLDGIVRRG</sequence>
<dbReference type="AlphaFoldDB" id="C7N6G8"/>
<dbReference type="PANTHER" id="PTHR43434">
    <property type="entry name" value="PHOSPHOGLYCOLATE PHOSPHATASE"/>
    <property type="match status" value="1"/>
</dbReference>
<dbReference type="GO" id="GO:0004713">
    <property type="term" value="F:protein tyrosine kinase activity"/>
    <property type="evidence" value="ECO:0007669"/>
    <property type="project" value="UniProtKB-KW"/>
</dbReference>
<keyword evidence="2" id="KW-0829">Tyrosine-protein kinase</keyword>
<dbReference type="InterPro" id="IPR023198">
    <property type="entry name" value="PGP-like_dom2"/>
</dbReference>